<name>A0ABY0V5Q2_9ACTO</name>
<keyword evidence="1" id="KW-0812">Transmembrane</keyword>
<proteinExistence type="predicted"/>
<organism evidence="2 3">
    <name type="scientific">Schaalia radingae</name>
    <dbReference type="NCBI Taxonomy" id="131110"/>
    <lineage>
        <taxon>Bacteria</taxon>
        <taxon>Bacillati</taxon>
        <taxon>Actinomycetota</taxon>
        <taxon>Actinomycetes</taxon>
        <taxon>Actinomycetales</taxon>
        <taxon>Actinomycetaceae</taxon>
        <taxon>Schaalia</taxon>
    </lineage>
</organism>
<reference evidence="2 3" key="1">
    <citation type="submission" date="2016-10" db="EMBL/GenBank/DDBJ databases">
        <authorList>
            <person name="Varghese N."/>
            <person name="Submissions S."/>
        </authorList>
    </citation>
    <scope>NUCLEOTIDE SEQUENCE [LARGE SCALE GENOMIC DNA]</scope>
    <source>
        <strain evidence="2 3">DSM 9169</strain>
    </source>
</reference>
<feature type="transmembrane region" description="Helical" evidence="1">
    <location>
        <begin position="20"/>
        <end position="44"/>
    </location>
</feature>
<protein>
    <recommendedName>
        <fullName evidence="4">Flp pilus-assembly TadE/G-like</fullName>
    </recommendedName>
</protein>
<evidence type="ECO:0000313" key="2">
    <source>
        <dbReference type="EMBL" id="SDT87473.1"/>
    </source>
</evidence>
<keyword evidence="1" id="KW-0472">Membrane</keyword>
<dbReference type="Proteomes" id="UP000198976">
    <property type="component" value="Chromosome I"/>
</dbReference>
<dbReference type="RefSeq" id="WP_157886314.1">
    <property type="nucleotide sequence ID" value="NZ_LT629792.1"/>
</dbReference>
<gene>
    <name evidence="2" type="ORF">SAMN04489714_0435</name>
</gene>
<evidence type="ECO:0008006" key="4">
    <source>
        <dbReference type="Google" id="ProtNLM"/>
    </source>
</evidence>
<keyword evidence="1" id="KW-1133">Transmembrane helix</keyword>
<accession>A0ABY0V5Q2</accession>
<evidence type="ECO:0000313" key="3">
    <source>
        <dbReference type="Proteomes" id="UP000198976"/>
    </source>
</evidence>
<evidence type="ECO:0000256" key="1">
    <source>
        <dbReference type="SAM" id="Phobius"/>
    </source>
</evidence>
<sequence>MNRNRYRSAAHQPHSEDGRITVLLIGLVTVALLAVAVGVVITSVHLQQRALLSCADRISAAGAAVLSAENYYGEGGAELAAPSESGARQEAFRTLERLLTTTCAVGQGVDITDLTVGENVIQVTVRTQATLPLLPPVLQGVAAPTMTQSSSARTV</sequence>
<keyword evidence="3" id="KW-1185">Reference proteome</keyword>
<dbReference type="EMBL" id="LT629792">
    <property type="protein sequence ID" value="SDT87473.1"/>
    <property type="molecule type" value="Genomic_DNA"/>
</dbReference>